<dbReference type="OrthoDB" id="7061165at2"/>
<dbReference type="AlphaFoldDB" id="A0A084IMI3"/>
<evidence type="ECO:0000313" key="3">
    <source>
        <dbReference type="Proteomes" id="UP000028302"/>
    </source>
</evidence>
<proteinExistence type="predicted"/>
<reference evidence="2 3" key="1">
    <citation type="submission" date="2013-03" db="EMBL/GenBank/DDBJ databases">
        <title>Salinisphaera hydrothermalis C41B8 Genome Sequencing.</title>
        <authorList>
            <person name="Li C."/>
            <person name="Lai Q."/>
            <person name="Shao Z."/>
        </authorList>
    </citation>
    <scope>NUCLEOTIDE SEQUENCE [LARGE SCALE GENOMIC DNA]</scope>
    <source>
        <strain evidence="2 3">C41B8</strain>
    </source>
</reference>
<organism evidence="2 3">
    <name type="scientific">Salinisphaera hydrothermalis (strain C41B8)</name>
    <dbReference type="NCBI Taxonomy" id="1304275"/>
    <lineage>
        <taxon>Bacteria</taxon>
        <taxon>Pseudomonadati</taxon>
        <taxon>Pseudomonadota</taxon>
        <taxon>Gammaproteobacteria</taxon>
        <taxon>Salinisphaerales</taxon>
        <taxon>Salinisphaeraceae</taxon>
        <taxon>Salinisphaera</taxon>
    </lineage>
</organism>
<evidence type="ECO:0000256" key="1">
    <source>
        <dbReference type="SAM" id="MobiDB-lite"/>
    </source>
</evidence>
<dbReference type="RefSeq" id="WP_051883261.1">
    <property type="nucleotide sequence ID" value="NZ_APNK01000008.1"/>
</dbReference>
<feature type="region of interest" description="Disordered" evidence="1">
    <location>
        <begin position="1"/>
        <end position="34"/>
    </location>
</feature>
<name>A0A084IMI3_SALHC</name>
<evidence type="ECO:0000313" key="2">
    <source>
        <dbReference type="EMBL" id="KEZ77917.1"/>
    </source>
</evidence>
<dbReference type="Proteomes" id="UP000028302">
    <property type="component" value="Unassembled WGS sequence"/>
</dbReference>
<accession>A0A084IMI3</accession>
<protein>
    <submittedName>
        <fullName evidence="2">Uncharacterized protein</fullName>
    </submittedName>
</protein>
<comment type="caution">
    <text evidence="2">The sequence shown here is derived from an EMBL/GenBank/DDBJ whole genome shotgun (WGS) entry which is preliminary data.</text>
</comment>
<dbReference type="EMBL" id="APNK01000008">
    <property type="protein sequence ID" value="KEZ77917.1"/>
    <property type="molecule type" value="Genomic_DNA"/>
</dbReference>
<dbReference type="STRING" id="1304275.C41B8_07717"/>
<sequence>MSDRIIPFDPDRRARRTRDPDTPASRQRPPVPRVPDFARADATWLQARDIAFLLEIDGHDPDDASLITEGIPPALEALLEREGVAARVAGETGGWLNISPHLYFHVMLRRLLPAPGNYLQRRVIRYLANLLSLFVRTDRLYRVQPGEDESFEYLVDLLAEAAESEPERQFLVHAHLGNYALYLAGIGRGWVEYRRRYGRSALGLDYYQDMGRRAYRQAAEHRLARELELQPVFNYLSQQFDRYADALLRLGTARAPSGN</sequence>
<feature type="compositionally biased region" description="Basic and acidic residues" evidence="1">
    <location>
        <begin position="9"/>
        <end position="21"/>
    </location>
</feature>
<keyword evidence="3" id="KW-1185">Reference proteome</keyword>
<gene>
    <name evidence="2" type="ORF">C41B8_07717</name>
</gene>
<dbReference type="eggNOG" id="ENOG5032V2B">
    <property type="taxonomic scope" value="Bacteria"/>
</dbReference>